<dbReference type="EMBL" id="VAHF01000007">
    <property type="protein sequence ID" value="TXG57539.1"/>
    <property type="molecule type" value="Genomic_DNA"/>
</dbReference>
<protein>
    <recommendedName>
        <fullName evidence="1">RNase H type-1 domain-containing protein</fullName>
    </recommendedName>
</protein>
<dbReference type="Proteomes" id="UP000323000">
    <property type="component" value="Chromosome 7"/>
</dbReference>
<dbReference type="InterPro" id="IPR036397">
    <property type="entry name" value="RNaseH_sf"/>
</dbReference>
<reference evidence="3" key="1">
    <citation type="journal article" date="2019" name="Gigascience">
        <title>De novo genome assembly of the endangered Acer yangbiense, a plant species with extremely small populations endemic to Yunnan Province, China.</title>
        <authorList>
            <person name="Yang J."/>
            <person name="Wariss H.M."/>
            <person name="Tao L."/>
            <person name="Zhang R."/>
            <person name="Yun Q."/>
            <person name="Hollingsworth P."/>
            <person name="Dao Z."/>
            <person name="Luo G."/>
            <person name="Guo H."/>
            <person name="Ma Y."/>
            <person name="Sun W."/>
        </authorList>
    </citation>
    <scope>NUCLEOTIDE SEQUENCE [LARGE SCALE GENOMIC DNA]</scope>
    <source>
        <strain evidence="3">cv. Malutang</strain>
    </source>
</reference>
<dbReference type="GO" id="GO:0003676">
    <property type="term" value="F:nucleic acid binding"/>
    <property type="evidence" value="ECO:0007669"/>
    <property type="project" value="InterPro"/>
</dbReference>
<sequence length="134" mass="14715">MVGDRRQQRLAIDDLRLAIKARGWRMETSPPTIGTFKVNIDVALDLGRGRFGAGIVIRDNIGRILKAAALFFDGRVSADIAEAKAIYEGLLLAKKSGLHHLSIESDSLNVVRLCKGEITTRSDVFNVISDIQIL</sequence>
<dbReference type="InterPro" id="IPR002156">
    <property type="entry name" value="RNaseH_domain"/>
</dbReference>
<evidence type="ECO:0000259" key="1">
    <source>
        <dbReference type="Pfam" id="PF13456"/>
    </source>
</evidence>
<proteinExistence type="predicted"/>
<dbReference type="PANTHER" id="PTHR47723">
    <property type="entry name" value="OS05G0353850 PROTEIN"/>
    <property type="match status" value="1"/>
</dbReference>
<accession>A0A5C7HL89</accession>
<keyword evidence="3" id="KW-1185">Reference proteome</keyword>
<name>A0A5C7HL89_9ROSI</name>
<dbReference type="OrthoDB" id="1504458at2759"/>
<evidence type="ECO:0000313" key="2">
    <source>
        <dbReference type="EMBL" id="TXG57539.1"/>
    </source>
</evidence>
<dbReference type="InterPro" id="IPR053151">
    <property type="entry name" value="RNase_H-like"/>
</dbReference>
<organism evidence="2 3">
    <name type="scientific">Acer yangbiense</name>
    <dbReference type="NCBI Taxonomy" id="1000413"/>
    <lineage>
        <taxon>Eukaryota</taxon>
        <taxon>Viridiplantae</taxon>
        <taxon>Streptophyta</taxon>
        <taxon>Embryophyta</taxon>
        <taxon>Tracheophyta</taxon>
        <taxon>Spermatophyta</taxon>
        <taxon>Magnoliopsida</taxon>
        <taxon>eudicotyledons</taxon>
        <taxon>Gunneridae</taxon>
        <taxon>Pentapetalae</taxon>
        <taxon>rosids</taxon>
        <taxon>malvids</taxon>
        <taxon>Sapindales</taxon>
        <taxon>Sapindaceae</taxon>
        <taxon>Hippocastanoideae</taxon>
        <taxon>Acereae</taxon>
        <taxon>Acer</taxon>
    </lineage>
</organism>
<dbReference type="InterPro" id="IPR012337">
    <property type="entry name" value="RNaseH-like_sf"/>
</dbReference>
<dbReference type="InterPro" id="IPR044730">
    <property type="entry name" value="RNase_H-like_dom_plant"/>
</dbReference>
<evidence type="ECO:0000313" key="3">
    <source>
        <dbReference type="Proteomes" id="UP000323000"/>
    </source>
</evidence>
<dbReference type="Gene3D" id="3.30.420.10">
    <property type="entry name" value="Ribonuclease H-like superfamily/Ribonuclease H"/>
    <property type="match status" value="1"/>
</dbReference>
<dbReference type="AlphaFoldDB" id="A0A5C7HL89"/>
<gene>
    <name evidence="2" type="ORF">EZV62_015368</name>
</gene>
<dbReference type="SUPFAM" id="SSF53098">
    <property type="entry name" value="Ribonuclease H-like"/>
    <property type="match status" value="1"/>
</dbReference>
<dbReference type="PANTHER" id="PTHR47723:SF21">
    <property type="entry name" value="POLYNUCLEOTIDYL TRANSFERASE, RIBONUCLEASE H-LIKE SUPERFAMILY PROTEIN"/>
    <property type="match status" value="1"/>
</dbReference>
<dbReference type="Pfam" id="PF13456">
    <property type="entry name" value="RVT_3"/>
    <property type="match status" value="1"/>
</dbReference>
<dbReference type="CDD" id="cd06222">
    <property type="entry name" value="RNase_H_like"/>
    <property type="match status" value="1"/>
</dbReference>
<feature type="domain" description="RNase H type-1" evidence="1">
    <location>
        <begin position="39"/>
        <end position="133"/>
    </location>
</feature>
<dbReference type="GO" id="GO:0004523">
    <property type="term" value="F:RNA-DNA hybrid ribonuclease activity"/>
    <property type="evidence" value="ECO:0007669"/>
    <property type="project" value="InterPro"/>
</dbReference>
<comment type="caution">
    <text evidence="2">The sequence shown here is derived from an EMBL/GenBank/DDBJ whole genome shotgun (WGS) entry which is preliminary data.</text>
</comment>